<dbReference type="RefSeq" id="WP_080523522.1">
    <property type="nucleotide sequence ID" value="NZ_LPUF01000002.1"/>
</dbReference>
<reference evidence="10 11" key="1">
    <citation type="submission" date="2015-12" db="EMBL/GenBank/DDBJ databases">
        <authorList>
            <person name="Shamseldin A."/>
            <person name="Moawad H."/>
            <person name="Abd El-Rahim W.M."/>
            <person name="Sadowsky M.J."/>
        </authorList>
    </citation>
    <scope>NUCLEOTIDE SEQUENCE [LARGE SCALE GENOMIC DNA]</scope>
    <source>
        <strain evidence="10 11">WF1</strain>
    </source>
</reference>
<dbReference type="AlphaFoldDB" id="A0A1V8M3K3"/>
<dbReference type="Gene3D" id="3.30.750.80">
    <property type="entry name" value="RNA methyltransferase domain (HRMD) like"/>
    <property type="match status" value="1"/>
</dbReference>
<organism evidence="10 11">
    <name type="scientific">Methyloprofundus sedimenti</name>
    <dbReference type="NCBI Taxonomy" id="1420851"/>
    <lineage>
        <taxon>Bacteria</taxon>
        <taxon>Pseudomonadati</taxon>
        <taxon>Pseudomonadota</taxon>
        <taxon>Gammaproteobacteria</taxon>
        <taxon>Methylococcales</taxon>
        <taxon>Methylococcaceae</taxon>
        <taxon>Methyloprofundus</taxon>
    </lineage>
</organism>
<keyword evidence="2" id="KW-0963">Cytoplasm</keyword>
<dbReference type="InterPro" id="IPR019614">
    <property type="entry name" value="SAM-dep_methyl-trfase"/>
</dbReference>
<keyword evidence="4 10" id="KW-0489">Methyltransferase</keyword>
<dbReference type="GO" id="GO:0003723">
    <property type="term" value="F:RNA binding"/>
    <property type="evidence" value="ECO:0007669"/>
    <property type="project" value="InterPro"/>
</dbReference>
<sequence>MAHPELFLKKNEDKRLRKGHLWVFSNEVDTERSPLNQFNPGDTVQVVASDGQIMGSAYINPGTLVCARLLSRKPAAKLGSKMFTTRIARALALRERFYSKPYYRLIFGESDGLPGLVIDRFADVLSVQITTAGIERQKEPLLDVLVELLKPSAILLKNDNPQRELEGLSTESICAYGKLPEQLIIEENNAQFKIDILEGQKTGWFYDHRSSRAELAKLAKDRTVLDLFSYAGGWGIPAALNHARQVTCVDASASAIALAEQNAHLNQVSDTMQFIQSDVFDYLKQARLDKKRFDIVILDPPALIKRKKDFKSGYEAYRRLNHLALQVLEKDGILVSASCSYHLSKANLHEILRSSSRHIDRNLSFVATGGQSPDHPVHPAIPETEYLKTFFCTVSESL</sequence>
<dbReference type="PANTHER" id="PTHR42873:SF1">
    <property type="entry name" value="S-ADENOSYLMETHIONINE-DEPENDENT METHYLTRANSFERASE DOMAIN-CONTAINING PROTEIN"/>
    <property type="match status" value="1"/>
</dbReference>
<feature type="domain" description="S-adenosylmethionine-dependent methyltransferase" evidence="8">
    <location>
        <begin position="180"/>
        <end position="336"/>
    </location>
</feature>
<keyword evidence="11" id="KW-1185">Reference proteome</keyword>
<evidence type="ECO:0000256" key="6">
    <source>
        <dbReference type="ARBA" id="ARBA00022691"/>
    </source>
</evidence>
<dbReference type="PROSITE" id="PS50890">
    <property type="entry name" value="PUA"/>
    <property type="match status" value="1"/>
</dbReference>
<name>A0A1V8M3K3_9GAMM</name>
<dbReference type="CDD" id="cd02440">
    <property type="entry name" value="AdoMet_MTases"/>
    <property type="match status" value="1"/>
</dbReference>
<dbReference type="GO" id="GO:0005737">
    <property type="term" value="C:cytoplasm"/>
    <property type="evidence" value="ECO:0007669"/>
    <property type="project" value="UniProtKB-SubCell"/>
</dbReference>
<gene>
    <name evidence="10" type="ORF">AU255_13650</name>
</gene>
<keyword evidence="3" id="KW-0698">rRNA processing</keyword>
<dbReference type="Pfam" id="PF10672">
    <property type="entry name" value="Methyltrans_SAM"/>
    <property type="match status" value="1"/>
</dbReference>
<dbReference type="Pfam" id="PF17785">
    <property type="entry name" value="PUA_3"/>
    <property type="match status" value="1"/>
</dbReference>
<evidence type="ECO:0000256" key="7">
    <source>
        <dbReference type="ARBA" id="ARBA00038091"/>
    </source>
</evidence>
<feature type="domain" description="RlmI-like PUA" evidence="9">
    <location>
        <begin position="7"/>
        <end position="72"/>
    </location>
</feature>
<dbReference type="Gene3D" id="3.40.50.150">
    <property type="entry name" value="Vaccinia Virus protein VP39"/>
    <property type="match status" value="1"/>
</dbReference>
<evidence type="ECO:0000256" key="1">
    <source>
        <dbReference type="ARBA" id="ARBA00004496"/>
    </source>
</evidence>
<comment type="caution">
    <text evidence="10">The sequence shown here is derived from an EMBL/GenBank/DDBJ whole genome shotgun (WGS) entry which is preliminary data.</text>
</comment>
<dbReference type="SUPFAM" id="SSF53335">
    <property type="entry name" value="S-adenosyl-L-methionine-dependent methyltransferases"/>
    <property type="match status" value="1"/>
</dbReference>
<comment type="similarity">
    <text evidence="7">Belongs to the methyltransferase superfamily. RlmI family.</text>
</comment>
<dbReference type="GO" id="GO:0008168">
    <property type="term" value="F:methyltransferase activity"/>
    <property type="evidence" value="ECO:0007669"/>
    <property type="project" value="UniProtKB-KW"/>
</dbReference>
<dbReference type="STRING" id="1420851.AU255_13650"/>
<dbReference type="EMBL" id="LPUF01000002">
    <property type="protein sequence ID" value="OQK16145.1"/>
    <property type="molecule type" value="Genomic_DNA"/>
</dbReference>
<dbReference type="InterPro" id="IPR029063">
    <property type="entry name" value="SAM-dependent_MTases_sf"/>
</dbReference>
<evidence type="ECO:0000256" key="5">
    <source>
        <dbReference type="ARBA" id="ARBA00022679"/>
    </source>
</evidence>
<dbReference type="InterPro" id="IPR041532">
    <property type="entry name" value="RlmI-like_PUA"/>
</dbReference>
<dbReference type="InterPro" id="IPR015947">
    <property type="entry name" value="PUA-like_sf"/>
</dbReference>
<evidence type="ECO:0000256" key="3">
    <source>
        <dbReference type="ARBA" id="ARBA00022552"/>
    </source>
</evidence>
<evidence type="ECO:0000313" key="10">
    <source>
        <dbReference type="EMBL" id="OQK16145.1"/>
    </source>
</evidence>
<evidence type="ECO:0000256" key="2">
    <source>
        <dbReference type="ARBA" id="ARBA00022490"/>
    </source>
</evidence>
<evidence type="ECO:0000313" key="11">
    <source>
        <dbReference type="Proteomes" id="UP000191980"/>
    </source>
</evidence>
<dbReference type="GO" id="GO:0006364">
    <property type="term" value="P:rRNA processing"/>
    <property type="evidence" value="ECO:0007669"/>
    <property type="project" value="UniProtKB-KW"/>
</dbReference>
<dbReference type="OrthoDB" id="9805492at2"/>
<dbReference type="SUPFAM" id="SSF88697">
    <property type="entry name" value="PUA domain-like"/>
    <property type="match status" value="1"/>
</dbReference>
<keyword evidence="6" id="KW-0949">S-adenosyl-L-methionine</keyword>
<dbReference type="CDD" id="cd11572">
    <property type="entry name" value="RlmI_M_like"/>
    <property type="match status" value="1"/>
</dbReference>
<dbReference type="InterPro" id="IPR036974">
    <property type="entry name" value="PUA_sf"/>
</dbReference>
<dbReference type="CDD" id="cd21153">
    <property type="entry name" value="PUA_RlmI"/>
    <property type="match status" value="1"/>
</dbReference>
<protein>
    <submittedName>
        <fullName evidence="10">SAM-dependent methyltransferase</fullName>
    </submittedName>
</protein>
<dbReference type="GO" id="GO:0032259">
    <property type="term" value="P:methylation"/>
    <property type="evidence" value="ECO:0007669"/>
    <property type="project" value="UniProtKB-KW"/>
</dbReference>
<accession>A0A1V8M3K3</accession>
<evidence type="ECO:0000259" key="9">
    <source>
        <dbReference type="Pfam" id="PF17785"/>
    </source>
</evidence>
<dbReference type="PANTHER" id="PTHR42873">
    <property type="entry name" value="RIBOSOMAL RNA LARGE SUBUNIT METHYLTRANSFERASE"/>
    <property type="match status" value="1"/>
</dbReference>
<evidence type="ECO:0000256" key="4">
    <source>
        <dbReference type="ARBA" id="ARBA00022603"/>
    </source>
</evidence>
<keyword evidence="5 10" id="KW-0808">Transferase</keyword>
<proteinExistence type="inferred from homology"/>
<comment type="subcellular location">
    <subcellularLocation>
        <location evidence="1">Cytoplasm</location>
    </subcellularLocation>
</comment>
<evidence type="ECO:0000259" key="8">
    <source>
        <dbReference type="Pfam" id="PF10672"/>
    </source>
</evidence>
<dbReference type="Gene3D" id="2.30.130.10">
    <property type="entry name" value="PUA domain"/>
    <property type="match status" value="1"/>
</dbReference>
<dbReference type="Proteomes" id="UP000191980">
    <property type="component" value="Unassembled WGS sequence"/>
</dbReference>